<gene>
    <name evidence="9" type="ORF">LDG_7031</name>
</gene>
<dbReference type="SUPFAM" id="SSF82866">
    <property type="entry name" value="Multidrug efflux transporter AcrB transmembrane domain"/>
    <property type="match status" value="1"/>
</dbReference>
<sequence>MFRLGGEFIPSLDEGDIAMHAMRIPGTSLTQAITMQHLVEKRISQFPEVKQVFAKLGTSEVATDPMPPNVADTFIMLKLRKDWPNPKKSKQELVQEIEQALKQIPGNNYEFTQPIQMRFNELISGVRSDVAVKIFGDDMNTLLKIAEAISTQLKKVPGAADVKVEQVSGLPLLTVEINRDALARYGLQISTVQDAIVIAIGGKKGGELFEGDKRFDLVVRLPEYLRSDPNVLRQIFIPLPPAKDGERHFIPLSEVAKMVHSESPNQISRESGKRRVVVSANVRNRDLSSFVNEAKQGIEQNIKIPSGYWVTWGGQFEQLQSGSQRLQIVVPITLLGIFLLLFMSFGRVRDALLVFSGIPLALTGGVLALWIRAIPLSISAGVGFIALSGVAVLNGLVMITFINKLYEQKKMYLKDAVLQGALARLRPVLMTALVASLGFVPMALATGTGSEVQRPLATVVIGGIISSTFLTLLVLPGLYYVFHERHKKSVVKKFSA</sequence>
<keyword evidence="10" id="KW-1185">Reference proteome</keyword>
<dbReference type="PANTHER" id="PTHR32063:SF24">
    <property type="entry name" value="CATION EFFLUX SYSTEM (ACRB_ACRD_ACRF FAMILY)"/>
    <property type="match status" value="1"/>
</dbReference>
<evidence type="ECO:0000313" key="10">
    <source>
        <dbReference type="Proteomes" id="UP000002770"/>
    </source>
</evidence>
<dbReference type="InterPro" id="IPR004763">
    <property type="entry name" value="CusA-like"/>
</dbReference>
<proteinExistence type="inferred from homology"/>
<keyword evidence="6 8" id="KW-1133">Transmembrane helix</keyword>
<dbReference type="InterPro" id="IPR027463">
    <property type="entry name" value="AcrB_DN_DC_subdom"/>
</dbReference>
<comment type="similarity">
    <text evidence="2">Belongs to the resistance-nodulation-cell division (RND) (TC 2.A.6) family.</text>
</comment>
<name>G9EP50_9GAMM</name>
<dbReference type="Gene3D" id="3.30.2090.10">
    <property type="entry name" value="Multidrug efflux transporter AcrB TolC docking domain, DN and DC subdomains"/>
    <property type="match status" value="1"/>
</dbReference>
<dbReference type="Gene3D" id="1.20.1640.10">
    <property type="entry name" value="Multidrug efflux transporter AcrB transmembrane domain"/>
    <property type="match status" value="1"/>
</dbReference>
<feature type="transmembrane region" description="Helical" evidence="8">
    <location>
        <begin position="423"/>
        <end position="444"/>
    </location>
</feature>
<dbReference type="GO" id="GO:0042910">
    <property type="term" value="F:xenobiotic transmembrane transporter activity"/>
    <property type="evidence" value="ECO:0007669"/>
    <property type="project" value="TreeGrafter"/>
</dbReference>
<feature type="transmembrane region" description="Helical" evidence="8">
    <location>
        <begin position="377"/>
        <end position="402"/>
    </location>
</feature>
<dbReference type="Gene3D" id="3.30.70.1430">
    <property type="entry name" value="Multidrug efflux transporter AcrB pore domain"/>
    <property type="match status" value="1"/>
</dbReference>
<dbReference type="SUPFAM" id="SSF82693">
    <property type="entry name" value="Multidrug efflux transporter AcrB pore domain, PN1, PN2, PC1 and PC2 subdomains"/>
    <property type="match status" value="1"/>
</dbReference>
<dbReference type="SUPFAM" id="SSF82714">
    <property type="entry name" value="Multidrug efflux transporter AcrB TolC docking domain, DN and DC subdomains"/>
    <property type="match status" value="1"/>
</dbReference>
<feature type="transmembrane region" description="Helical" evidence="8">
    <location>
        <begin position="456"/>
        <end position="482"/>
    </location>
</feature>
<dbReference type="NCBIfam" id="TIGR00914">
    <property type="entry name" value="2A0601"/>
    <property type="match status" value="1"/>
</dbReference>
<dbReference type="AlphaFoldDB" id="G9EP50"/>
<reference evidence="9 10" key="1">
    <citation type="journal article" date="2011" name="BMC Genomics">
        <title>Insight into cross-talk between intra-amoebal pathogens.</title>
        <authorList>
            <person name="Gimenez G."/>
            <person name="Bertelli C."/>
            <person name="Moliner C."/>
            <person name="Robert C."/>
            <person name="Raoult D."/>
            <person name="Fournier P.E."/>
            <person name="Greub G."/>
        </authorList>
    </citation>
    <scope>NUCLEOTIDE SEQUENCE [LARGE SCALE GENOMIC DNA]</scope>
    <source>
        <strain evidence="9 10">LLAP12</strain>
    </source>
</reference>
<feature type="transmembrane region" description="Helical" evidence="8">
    <location>
        <begin position="352"/>
        <end position="371"/>
    </location>
</feature>
<evidence type="ECO:0000256" key="2">
    <source>
        <dbReference type="ARBA" id="ARBA00010942"/>
    </source>
</evidence>
<dbReference type="InterPro" id="IPR001036">
    <property type="entry name" value="Acrflvin-R"/>
</dbReference>
<evidence type="ECO:0000256" key="8">
    <source>
        <dbReference type="SAM" id="Phobius"/>
    </source>
</evidence>
<keyword evidence="5 8" id="KW-0812">Transmembrane</keyword>
<dbReference type="STRING" id="658187.LDG_7031"/>
<comment type="subcellular location">
    <subcellularLocation>
        <location evidence="1">Cell membrane</location>
        <topology evidence="1">Multi-pass membrane protein</topology>
    </subcellularLocation>
</comment>
<dbReference type="Pfam" id="PF00873">
    <property type="entry name" value="ACR_tran"/>
    <property type="match status" value="1"/>
</dbReference>
<evidence type="ECO:0000256" key="1">
    <source>
        <dbReference type="ARBA" id="ARBA00004651"/>
    </source>
</evidence>
<accession>G9EP50</accession>
<dbReference type="Proteomes" id="UP000002770">
    <property type="component" value="Unassembled WGS sequence"/>
</dbReference>
<dbReference type="GO" id="GO:0005886">
    <property type="term" value="C:plasma membrane"/>
    <property type="evidence" value="ECO:0007669"/>
    <property type="project" value="UniProtKB-SubCell"/>
</dbReference>
<organism evidence="9 10">
    <name type="scientific">Legionella drancourtii LLAP12</name>
    <dbReference type="NCBI Taxonomy" id="658187"/>
    <lineage>
        <taxon>Bacteria</taxon>
        <taxon>Pseudomonadati</taxon>
        <taxon>Pseudomonadota</taxon>
        <taxon>Gammaproteobacteria</taxon>
        <taxon>Legionellales</taxon>
        <taxon>Legionellaceae</taxon>
        <taxon>Legionella</taxon>
    </lineage>
</organism>
<evidence type="ECO:0000256" key="6">
    <source>
        <dbReference type="ARBA" id="ARBA00022989"/>
    </source>
</evidence>
<evidence type="ECO:0000256" key="7">
    <source>
        <dbReference type="ARBA" id="ARBA00023136"/>
    </source>
</evidence>
<dbReference type="EMBL" id="JH413822">
    <property type="protein sequence ID" value="EHL30885.1"/>
    <property type="molecule type" value="Genomic_DNA"/>
</dbReference>
<feature type="transmembrane region" description="Helical" evidence="8">
    <location>
        <begin position="326"/>
        <end position="345"/>
    </location>
</feature>
<keyword evidence="4" id="KW-1003">Cell membrane</keyword>
<keyword evidence="7 8" id="KW-0472">Membrane</keyword>
<dbReference type="eggNOG" id="COG3696">
    <property type="taxonomic scope" value="Bacteria"/>
</dbReference>
<evidence type="ECO:0000256" key="3">
    <source>
        <dbReference type="ARBA" id="ARBA00022448"/>
    </source>
</evidence>
<keyword evidence="3" id="KW-0813">Transport</keyword>
<dbReference type="PANTHER" id="PTHR32063">
    <property type="match status" value="1"/>
</dbReference>
<dbReference type="InParanoid" id="G9EP50"/>
<dbReference type="HOGENOM" id="CLU_002755_1_2_6"/>
<dbReference type="GO" id="GO:0008324">
    <property type="term" value="F:monoatomic cation transmembrane transporter activity"/>
    <property type="evidence" value="ECO:0007669"/>
    <property type="project" value="InterPro"/>
</dbReference>
<protein>
    <submittedName>
        <fullName evidence="9">Uncharacterized protein</fullName>
    </submittedName>
</protein>
<evidence type="ECO:0000256" key="4">
    <source>
        <dbReference type="ARBA" id="ARBA00022475"/>
    </source>
</evidence>
<evidence type="ECO:0000256" key="5">
    <source>
        <dbReference type="ARBA" id="ARBA00022692"/>
    </source>
</evidence>
<evidence type="ECO:0000313" key="9">
    <source>
        <dbReference type="EMBL" id="EHL30885.1"/>
    </source>
</evidence>
<dbReference type="Gene3D" id="3.30.70.1440">
    <property type="entry name" value="Multidrug efflux transporter AcrB pore domain"/>
    <property type="match status" value="1"/>
</dbReference>